<dbReference type="AlphaFoldDB" id="A0A9V1EL69"/>
<reference evidence="2" key="1">
    <citation type="submission" date="2025-08" db="UniProtKB">
        <authorList>
            <consortium name="RefSeq"/>
        </authorList>
    </citation>
    <scope>IDENTIFICATION</scope>
    <source>
        <tissue evidence="2">Whole blood</tissue>
    </source>
</reference>
<keyword evidence="1" id="KW-1185">Reference proteome</keyword>
<evidence type="ECO:0000313" key="2">
    <source>
        <dbReference type="RefSeq" id="XP_019284044.2"/>
    </source>
</evidence>
<protein>
    <submittedName>
        <fullName evidence="2">Uncharacterized protein LOC109254551</fullName>
    </submittedName>
</protein>
<name>A0A9V1EL69_PANPR</name>
<accession>A0A9V1EL69</accession>
<evidence type="ECO:0000313" key="1">
    <source>
        <dbReference type="Proteomes" id="UP001165780"/>
    </source>
</evidence>
<gene>
    <name evidence="2" type="primary">LOC109254551</name>
</gene>
<dbReference type="RefSeq" id="XP_019284044.2">
    <property type="nucleotide sequence ID" value="XM_019428499.2"/>
</dbReference>
<dbReference type="Proteomes" id="UP001165780">
    <property type="component" value="Unplaced"/>
</dbReference>
<proteinExistence type="predicted"/>
<organism evidence="1 2">
    <name type="scientific">Panthera pardus</name>
    <name type="common">Leopard</name>
    <name type="synonym">Felis pardus</name>
    <dbReference type="NCBI Taxonomy" id="9691"/>
    <lineage>
        <taxon>Eukaryota</taxon>
        <taxon>Metazoa</taxon>
        <taxon>Chordata</taxon>
        <taxon>Craniata</taxon>
        <taxon>Vertebrata</taxon>
        <taxon>Euteleostomi</taxon>
        <taxon>Mammalia</taxon>
        <taxon>Eutheria</taxon>
        <taxon>Laurasiatheria</taxon>
        <taxon>Carnivora</taxon>
        <taxon>Feliformia</taxon>
        <taxon>Felidae</taxon>
        <taxon>Pantherinae</taxon>
        <taxon>Panthera</taxon>
    </lineage>
</organism>
<sequence>MGRSKLSGRTGMCPADLHSQLGTEGSLDQTSVHFPSRMASLSASNQFCLSSLAVLLKKSIFLPFPHALPSAWNAIAQAHRSKSHPSFKAFAKGHFIRLWYQGHTLETHCSWTCHSRHLPDPALCSRYLGLFPSSDCGSSKLRMVPHVLSPASAGSSLQTAGPERPCVTSTVPGSTFDAGDTRGGICMCRSSVASGDAKPSCVLESSWSLASPSPCSALLFIPLDVRVTVAPTLGQRPYLGLRSQ</sequence>
<dbReference type="KEGG" id="ppad:109254551"/>
<dbReference type="GeneID" id="109254551"/>